<dbReference type="Proteomes" id="UP000181936">
    <property type="component" value="Chromosome"/>
</dbReference>
<dbReference type="EMBL" id="CP016020">
    <property type="protein sequence ID" value="APH05129.1"/>
    <property type="molecule type" value="Genomic_DNA"/>
</dbReference>
<dbReference type="SUPFAM" id="SSF51658">
    <property type="entry name" value="Xylose isomerase-like"/>
    <property type="match status" value="1"/>
</dbReference>
<feature type="domain" description="Xylose isomerase-like TIM barrel" evidence="1">
    <location>
        <begin position="27"/>
        <end position="245"/>
    </location>
</feature>
<dbReference type="Pfam" id="PF01261">
    <property type="entry name" value="AP_endonuc_2"/>
    <property type="match status" value="1"/>
</dbReference>
<organism evidence="2 3">
    <name type="scientific">Bacillus weihaiensis</name>
    <dbReference type="NCBI Taxonomy" id="1547283"/>
    <lineage>
        <taxon>Bacteria</taxon>
        <taxon>Bacillati</taxon>
        <taxon>Bacillota</taxon>
        <taxon>Bacilli</taxon>
        <taxon>Bacillales</taxon>
        <taxon>Bacillaceae</taxon>
        <taxon>Bacillus</taxon>
    </lineage>
</organism>
<dbReference type="GO" id="GO:0016853">
    <property type="term" value="F:isomerase activity"/>
    <property type="evidence" value="ECO:0007669"/>
    <property type="project" value="UniProtKB-KW"/>
</dbReference>
<dbReference type="InterPro" id="IPR036237">
    <property type="entry name" value="Xyl_isomerase-like_sf"/>
</dbReference>
<accession>A0A1L3MS17</accession>
<dbReference type="InterPro" id="IPR013022">
    <property type="entry name" value="Xyl_isomerase-like_TIM-brl"/>
</dbReference>
<gene>
    <name evidence="2" type="ORF">A9C19_10410</name>
</gene>
<evidence type="ECO:0000313" key="3">
    <source>
        <dbReference type="Proteomes" id="UP000181936"/>
    </source>
</evidence>
<sequence length="246" mass="28433">MMNYSIAVQLYTLLSECEKDFYGTLSRVSALGFQGVELAGYYGKDAKELKEKLDELQLKAVSSHVPLERLEGNLLVELNYLKELNCKHIVCPFLKEDRRDDYLGLAKSLNRIGKVCKENGITLSYHNHEFELEKELDKTHLELLFENTHSEYLQAELDVYWLTFSGENPIEWMNQYKNRMSLIHLKDMTTDNRKTFAELGTGGVNLEGIMNKLPDTSIEWVIIEQDKCEGSPFESIEKSIKYLEAM</sequence>
<protein>
    <submittedName>
        <fullName evidence="2">Xylose isomerase</fullName>
    </submittedName>
</protein>
<reference evidence="2 3" key="1">
    <citation type="journal article" date="2016" name="Sci. Rep.">
        <title>Complete genome sequence and transcriptomic analysis of a novel marine strain Bacillus weihaiensis reveals the mechanism of brown algae degradation.</title>
        <authorList>
            <person name="Zhu Y."/>
            <person name="Chen P."/>
            <person name="Bao Y."/>
            <person name="Men Y."/>
            <person name="Zeng Y."/>
            <person name="Yang J."/>
            <person name="Sun J."/>
            <person name="Sun Y."/>
        </authorList>
    </citation>
    <scope>NUCLEOTIDE SEQUENCE [LARGE SCALE GENOMIC DNA]</scope>
    <source>
        <strain evidence="2 3">Alg07</strain>
    </source>
</reference>
<dbReference type="Gene3D" id="3.20.20.150">
    <property type="entry name" value="Divalent-metal-dependent TIM barrel enzymes"/>
    <property type="match status" value="1"/>
</dbReference>
<name>A0A1L3MS17_9BACI</name>
<proteinExistence type="predicted"/>
<evidence type="ECO:0000313" key="2">
    <source>
        <dbReference type="EMBL" id="APH05129.1"/>
    </source>
</evidence>
<dbReference type="KEGG" id="bwh:A9C19_10410"/>
<evidence type="ECO:0000259" key="1">
    <source>
        <dbReference type="Pfam" id="PF01261"/>
    </source>
</evidence>
<dbReference type="OrthoDB" id="9798407at2"/>
<dbReference type="AlphaFoldDB" id="A0A1L3MS17"/>
<dbReference type="InterPro" id="IPR050312">
    <property type="entry name" value="IolE/XylAMocC-like"/>
</dbReference>
<keyword evidence="3" id="KW-1185">Reference proteome</keyword>
<keyword evidence="2" id="KW-0413">Isomerase</keyword>
<dbReference type="PANTHER" id="PTHR12110:SF41">
    <property type="entry name" value="INOSOSE DEHYDRATASE"/>
    <property type="match status" value="1"/>
</dbReference>
<dbReference type="PANTHER" id="PTHR12110">
    <property type="entry name" value="HYDROXYPYRUVATE ISOMERASE"/>
    <property type="match status" value="1"/>
</dbReference>
<dbReference type="STRING" id="1547283.A9C19_10410"/>